<evidence type="ECO:0000313" key="6">
    <source>
        <dbReference type="Proteomes" id="UP001156881"/>
    </source>
</evidence>
<dbReference type="PANTHER" id="PTHR43581:SF2">
    <property type="entry name" value="EXCINUCLEASE ATPASE SUBUNIT"/>
    <property type="match status" value="1"/>
</dbReference>
<sequence>MYIRSLKVRDLRAVASARLELLHPGRVDGRSGADGTLPRPRFDNVNLILGVNGAGKSTLLDGIALGVLSPIIAQAGFRPHFLIRRGPLEKHADRATLDIDMVVHRQDGLKKGSEARRRVATSVERRGDVERIVGYDDSHPIWEGMFSEESPAFLIVGYGATRRVESSANVDTAARSRARQLRYERVASLFEEQFTLRPLTSWLPEWSSRNPGRHKQVVNLINRLSGEDVRFTGVLERGEYVFRTKRTDVPFSALSDGYKAFIGWVGDLLYHVCMGCPKGMKLVDNKGVVLVDEIDLHIHPKWQRTIIPTLARALPNMQFVFTSHSPLVVGTLERANIHLIETNRLGRPVLRRPDEEIYGLSADQILRSDVFGLESTRDPSFKAHLDALSGEAAIGDREAAMTFMRQVAQGQGAALPEEPSEPPEWVRRLAARST</sequence>
<dbReference type="Proteomes" id="UP000517759">
    <property type="component" value="Unassembled WGS sequence"/>
</dbReference>
<evidence type="ECO:0000313" key="4">
    <source>
        <dbReference type="EMBL" id="MBB3903953.1"/>
    </source>
</evidence>
<accession>A0A7W6AIG5</accession>
<dbReference type="InterPro" id="IPR003959">
    <property type="entry name" value="ATPase_AAA_core"/>
</dbReference>
<dbReference type="SUPFAM" id="SSF52540">
    <property type="entry name" value="P-loop containing nucleoside triphosphate hydrolases"/>
    <property type="match status" value="1"/>
</dbReference>
<reference evidence="3" key="4">
    <citation type="submission" date="2023-01" db="EMBL/GenBank/DDBJ databases">
        <title>Draft genome sequence of Methylobacterium brachythecii strain NBRC 107710.</title>
        <authorList>
            <person name="Sun Q."/>
            <person name="Mori K."/>
        </authorList>
    </citation>
    <scope>NUCLEOTIDE SEQUENCE</scope>
    <source>
        <strain evidence="3">NBRC 107710</strain>
    </source>
</reference>
<evidence type="ECO:0000256" key="1">
    <source>
        <dbReference type="SAM" id="MobiDB-lite"/>
    </source>
</evidence>
<dbReference type="GO" id="GO:0016887">
    <property type="term" value="F:ATP hydrolysis activity"/>
    <property type="evidence" value="ECO:0007669"/>
    <property type="project" value="InterPro"/>
</dbReference>
<dbReference type="Pfam" id="PF13304">
    <property type="entry name" value="AAA_21"/>
    <property type="match status" value="1"/>
</dbReference>
<dbReference type="InterPro" id="IPR027417">
    <property type="entry name" value="P-loop_NTPase"/>
</dbReference>
<reference evidence="3" key="1">
    <citation type="journal article" date="2014" name="Int. J. Syst. Evol. Microbiol.">
        <title>Complete genome of a new Firmicutes species belonging to the dominant human colonic microbiota ('Ruminococcus bicirculans') reveals two chromosomes and a selective capacity to utilize plant glucans.</title>
        <authorList>
            <consortium name="NISC Comparative Sequencing Program"/>
            <person name="Wegmann U."/>
            <person name="Louis P."/>
            <person name="Goesmann A."/>
            <person name="Henrissat B."/>
            <person name="Duncan S.H."/>
            <person name="Flint H.J."/>
        </authorList>
    </citation>
    <scope>NUCLEOTIDE SEQUENCE</scope>
    <source>
        <strain evidence="3">NBRC 107710</strain>
    </source>
</reference>
<dbReference type="EMBL" id="JACIDN010000006">
    <property type="protein sequence ID" value="MBB3903953.1"/>
    <property type="molecule type" value="Genomic_DNA"/>
</dbReference>
<comment type="caution">
    <text evidence="4">The sequence shown here is derived from an EMBL/GenBank/DDBJ whole genome shotgun (WGS) entry which is preliminary data.</text>
</comment>
<protein>
    <recommendedName>
        <fullName evidence="2">ATPase AAA-type core domain-containing protein</fullName>
    </recommendedName>
</protein>
<evidence type="ECO:0000259" key="2">
    <source>
        <dbReference type="Pfam" id="PF13304"/>
    </source>
</evidence>
<proteinExistence type="predicted"/>
<keyword evidence="6" id="KW-1185">Reference proteome</keyword>
<reference evidence="6" key="2">
    <citation type="journal article" date="2019" name="Int. J. Syst. Evol. Microbiol.">
        <title>The Global Catalogue of Microorganisms (GCM) 10K type strain sequencing project: providing services to taxonomists for standard genome sequencing and annotation.</title>
        <authorList>
            <consortium name="The Broad Institute Genomics Platform"/>
            <consortium name="The Broad Institute Genome Sequencing Center for Infectious Disease"/>
            <person name="Wu L."/>
            <person name="Ma J."/>
        </authorList>
    </citation>
    <scope>NUCLEOTIDE SEQUENCE [LARGE SCALE GENOMIC DNA]</scope>
    <source>
        <strain evidence="6">NBRC 107710</strain>
    </source>
</reference>
<dbReference type="Gene3D" id="3.40.50.300">
    <property type="entry name" value="P-loop containing nucleotide triphosphate hydrolases"/>
    <property type="match status" value="2"/>
</dbReference>
<feature type="domain" description="ATPase AAA-type core" evidence="2">
    <location>
        <begin position="45"/>
        <end position="329"/>
    </location>
</feature>
<dbReference type="RefSeq" id="WP_183507361.1">
    <property type="nucleotide sequence ID" value="NZ_BSPG01000002.1"/>
</dbReference>
<dbReference type="AlphaFoldDB" id="A0A7W6AIG5"/>
<organism evidence="4 5">
    <name type="scientific">Methylobacterium brachythecii</name>
    <dbReference type="NCBI Taxonomy" id="1176177"/>
    <lineage>
        <taxon>Bacteria</taxon>
        <taxon>Pseudomonadati</taxon>
        <taxon>Pseudomonadota</taxon>
        <taxon>Alphaproteobacteria</taxon>
        <taxon>Hyphomicrobiales</taxon>
        <taxon>Methylobacteriaceae</taxon>
        <taxon>Methylobacterium</taxon>
    </lineage>
</organism>
<reference evidence="4 5" key="3">
    <citation type="submission" date="2020-08" db="EMBL/GenBank/DDBJ databases">
        <title>Genomic Encyclopedia of Type Strains, Phase IV (KMG-IV): sequencing the most valuable type-strain genomes for metagenomic binning, comparative biology and taxonomic classification.</title>
        <authorList>
            <person name="Goeker M."/>
        </authorList>
    </citation>
    <scope>NUCLEOTIDE SEQUENCE [LARGE SCALE GENOMIC DNA]</scope>
    <source>
        <strain evidence="4 5">DSM 24105</strain>
    </source>
</reference>
<name>A0A7W6AIG5_9HYPH</name>
<dbReference type="InterPro" id="IPR051396">
    <property type="entry name" value="Bact_Antivir_Def_Nuclease"/>
</dbReference>
<dbReference type="Proteomes" id="UP001156881">
    <property type="component" value="Unassembled WGS sequence"/>
</dbReference>
<feature type="region of interest" description="Disordered" evidence="1">
    <location>
        <begin position="410"/>
        <end position="434"/>
    </location>
</feature>
<dbReference type="GO" id="GO:0005524">
    <property type="term" value="F:ATP binding"/>
    <property type="evidence" value="ECO:0007669"/>
    <property type="project" value="InterPro"/>
</dbReference>
<evidence type="ECO:0000313" key="3">
    <source>
        <dbReference type="EMBL" id="GLS42699.1"/>
    </source>
</evidence>
<gene>
    <name evidence="3" type="ORF">GCM10007884_06840</name>
    <name evidence="4" type="ORF">GGR33_003467</name>
</gene>
<dbReference type="PANTHER" id="PTHR43581">
    <property type="entry name" value="ATP/GTP PHOSPHATASE"/>
    <property type="match status" value="1"/>
</dbReference>
<evidence type="ECO:0000313" key="5">
    <source>
        <dbReference type="Proteomes" id="UP000517759"/>
    </source>
</evidence>
<dbReference type="EMBL" id="BSPG01000002">
    <property type="protein sequence ID" value="GLS42699.1"/>
    <property type="molecule type" value="Genomic_DNA"/>
</dbReference>